<name>A0ABP9QMP0_9RHOO</name>
<dbReference type="EMBL" id="BAABLD010000008">
    <property type="protein sequence ID" value="GAA5164518.1"/>
    <property type="molecule type" value="Genomic_DNA"/>
</dbReference>
<gene>
    <name evidence="1" type="ORF">GCM10025770_18610</name>
</gene>
<accession>A0ABP9QMP0</accession>
<reference evidence="2" key="1">
    <citation type="journal article" date="2019" name="Int. J. Syst. Evol. Microbiol.">
        <title>The Global Catalogue of Microorganisms (GCM) 10K type strain sequencing project: providing services to taxonomists for standard genome sequencing and annotation.</title>
        <authorList>
            <consortium name="The Broad Institute Genomics Platform"/>
            <consortium name="The Broad Institute Genome Sequencing Center for Infectious Disease"/>
            <person name="Wu L."/>
            <person name="Ma J."/>
        </authorList>
    </citation>
    <scope>NUCLEOTIDE SEQUENCE [LARGE SCALE GENOMIC DNA]</scope>
    <source>
        <strain evidence="2">JCM 18715</strain>
    </source>
</reference>
<sequence length="120" mass="12766">MASFKETFAKIEAAIGDLTSLEVTTYKGTINIKKTIDAKPADNKELDFSDILKQLTVDGADIQLVASTLSRLDGDTTAFIDKNASAAELTAHAQLLDSANAKRNALIQVIEAAVSGVVKR</sequence>
<dbReference type="RefSeq" id="WP_345532640.1">
    <property type="nucleotide sequence ID" value="NZ_BAABLD010000008.1"/>
</dbReference>
<comment type="caution">
    <text evidence="1">The sequence shown here is derived from an EMBL/GenBank/DDBJ whole genome shotgun (WGS) entry which is preliminary data.</text>
</comment>
<organism evidence="1 2">
    <name type="scientific">Viridibacterium curvum</name>
    <dbReference type="NCBI Taxonomy" id="1101404"/>
    <lineage>
        <taxon>Bacteria</taxon>
        <taxon>Pseudomonadati</taxon>
        <taxon>Pseudomonadota</taxon>
        <taxon>Betaproteobacteria</taxon>
        <taxon>Rhodocyclales</taxon>
        <taxon>Rhodocyclaceae</taxon>
        <taxon>Viridibacterium</taxon>
    </lineage>
</organism>
<evidence type="ECO:0000313" key="1">
    <source>
        <dbReference type="EMBL" id="GAA5164518.1"/>
    </source>
</evidence>
<dbReference type="Proteomes" id="UP001500547">
    <property type="component" value="Unassembled WGS sequence"/>
</dbReference>
<protein>
    <submittedName>
        <fullName evidence="1">Uncharacterized protein</fullName>
    </submittedName>
</protein>
<keyword evidence="2" id="KW-1185">Reference proteome</keyword>
<evidence type="ECO:0000313" key="2">
    <source>
        <dbReference type="Proteomes" id="UP001500547"/>
    </source>
</evidence>
<proteinExistence type="predicted"/>